<evidence type="ECO:0000313" key="1">
    <source>
        <dbReference type="EMBL" id="ODN43846.1"/>
    </source>
</evidence>
<name>A0ABX3A4Q4_9GAMM</name>
<proteinExistence type="predicted"/>
<evidence type="ECO:0008006" key="3">
    <source>
        <dbReference type="Google" id="ProtNLM"/>
    </source>
</evidence>
<gene>
    <name evidence="1" type="ORF">BGC07_14310</name>
</gene>
<protein>
    <recommendedName>
        <fullName evidence="3">Transporter</fullName>
    </recommendedName>
</protein>
<organism evidence="1 2">
    <name type="scientific">Piscirickettsia litoralis</name>
    <dbReference type="NCBI Taxonomy" id="1891921"/>
    <lineage>
        <taxon>Bacteria</taxon>
        <taxon>Pseudomonadati</taxon>
        <taxon>Pseudomonadota</taxon>
        <taxon>Gammaproteobacteria</taxon>
        <taxon>Thiotrichales</taxon>
        <taxon>Piscirickettsiaceae</taxon>
        <taxon>Piscirickettsia</taxon>
    </lineage>
</organism>
<dbReference type="EMBL" id="MDTU01000001">
    <property type="protein sequence ID" value="ODN43846.1"/>
    <property type="molecule type" value="Genomic_DNA"/>
</dbReference>
<feature type="non-terminal residue" evidence="1">
    <location>
        <position position="1"/>
    </location>
</feature>
<reference evidence="1 2" key="1">
    <citation type="submission" date="2016-08" db="EMBL/GenBank/DDBJ databases">
        <title>Draft genome sequence of Candidatus Piscirickettsia litoralis, from seawater.</title>
        <authorList>
            <person name="Wan X."/>
            <person name="Lee A.J."/>
            <person name="Hou S."/>
            <person name="Donachie S.P."/>
        </authorList>
    </citation>
    <scope>NUCLEOTIDE SEQUENCE [LARGE SCALE GENOMIC DNA]</scope>
    <source>
        <strain evidence="1 2">Y2</strain>
    </source>
</reference>
<accession>A0ABX3A4Q4</accession>
<comment type="caution">
    <text evidence="1">The sequence shown here is derived from an EMBL/GenBank/DDBJ whole genome shotgun (WGS) entry which is preliminary data.</text>
</comment>
<dbReference type="Proteomes" id="UP000094329">
    <property type="component" value="Unassembled WGS sequence"/>
</dbReference>
<sequence>YLNLSYAQKPAPLIAALEQSLSQIEANQESMIHNQLKTNMTVSANVNGPSLDYLQNQANYSENYNSLANSLTGIMSDSSNAIGTDVLAETNNSKTSQNSFLNPYIKQLPNNNYLTNLIQGKPFQGNLEPILITKIAESPQNNMADLKYSLPNEQALSLQSAVIASEVVSKMNSNEKINQKLFDEVKAQLNSSWFKSVKSASRDQILRDISLQLSVSNLLNYQKLQAENLNALLKTAELMDNNALMSKIDNLQNTLTRSLASGDGSSETSLYTQVKNINSQLSDINNNLISLKKRS</sequence>
<keyword evidence="2" id="KW-1185">Reference proteome</keyword>
<evidence type="ECO:0000313" key="2">
    <source>
        <dbReference type="Proteomes" id="UP000094329"/>
    </source>
</evidence>
<dbReference type="RefSeq" id="WP_069313642.1">
    <property type="nucleotide sequence ID" value="NZ_MDTU01000001.1"/>
</dbReference>